<keyword evidence="3" id="KW-1185">Reference proteome</keyword>
<reference evidence="2 3" key="1">
    <citation type="journal article" date="2019" name="Commun. Biol.">
        <title>The bagworm genome reveals a unique fibroin gene that provides high tensile strength.</title>
        <authorList>
            <person name="Kono N."/>
            <person name="Nakamura H."/>
            <person name="Ohtoshi R."/>
            <person name="Tomita M."/>
            <person name="Numata K."/>
            <person name="Arakawa K."/>
        </authorList>
    </citation>
    <scope>NUCLEOTIDE SEQUENCE [LARGE SCALE GENOMIC DNA]</scope>
</reference>
<gene>
    <name evidence="2" type="ORF">EVAR_18003_1</name>
</gene>
<sequence>MHTLYTLAIATRAATKTNSVSIAVSDRRLCCYVDAAVAASALPSALADLMVNVCGVFAGWSCLARFRSHCPITGRLAGCDHTTFSWQLMLRAVGVACGGRGPGEPSLATPTGRRAGRGN</sequence>
<organism evidence="2 3">
    <name type="scientific">Eumeta variegata</name>
    <name type="common">Bagworm moth</name>
    <name type="synonym">Eumeta japonica</name>
    <dbReference type="NCBI Taxonomy" id="151549"/>
    <lineage>
        <taxon>Eukaryota</taxon>
        <taxon>Metazoa</taxon>
        <taxon>Ecdysozoa</taxon>
        <taxon>Arthropoda</taxon>
        <taxon>Hexapoda</taxon>
        <taxon>Insecta</taxon>
        <taxon>Pterygota</taxon>
        <taxon>Neoptera</taxon>
        <taxon>Endopterygota</taxon>
        <taxon>Lepidoptera</taxon>
        <taxon>Glossata</taxon>
        <taxon>Ditrysia</taxon>
        <taxon>Tineoidea</taxon>
        <taxon>Psychidae</taxon>
        <taxon>Oiketicinae</taxon>
        <taxon>Eumeta</taxon>
    </lineage>
</organism>
<dbReference type="EMBL" id="BGZK01001100">
    <property type="protein sequence ID" value="GBP71210.1"/>
    <property type="molecule type" value="Genomic_DNA"/>
</dbReference>
<feature type="region of interest" description="Disordered" evidence="1">
    <location>
        <begin position="100"/>
        <end position="119"/>
    </location>
</feature>
<evidence type="ECO:0000256" key="1">
    <source>
        <dbReference type="SAM" id="MobiDB-lite"/>
    </source>
</evidence>
<evidence type="ECO:0000313" key="2">
    <source>
        <dbReference type="EMBL" id="GBP71210.1"/>
    </source>
</evidence>
<name>A0A4C1Y6V8_EUMVA</name>
<evidence type="ECO:0000313" key="3">
    <source>
        <dbReference type="Proteomes" id="UP000299102"/>
    </source>
</evidence>
<comment type="caution">
    <text evidence="2">The sequence shown here is derived from an EMBL/GenBank/DDBJ whole genome shotgun (WGS) entry which is preliminary data.</text>
</comment>
<dbReference type="Proteomes" id="UP000299102">
    <property type="component" value="Unassembled WGS sequence"/>
</dbReference>
<accession>A0A4C1Y6V8</accession>
<protein>
    <submittedName>
        <fullName evidence="2">Uncharacterized protein</fullName>
    </submittedName>
</protein>
<dbReference type="AlphaFoldDB" id="A0A4C1Y6V8"/>
<proteinExistence type="predicted"/>